<evidence type="ECO:0000259" key="5">
    <source>
        <dbReference type="SMART" id="SM00487"/>
    </source>
</evidence>
<dbReference type="PANTHER" id="PTHR46128:SF358">
    <property type="entry name" value="TETRATRICOPEPTIDE REPEAT (TPR)-LIKE SUPERFAMILY PROTEIN"/>
    <property type="match status" value="1"/>
</dbReference>
<dbReference type="PROSITE" id="PS51375">
    <property type="entry name" value="PPR"/>
    <property type="match status" value="7"/>
</dbReference>
<dbReference type="Proteomes" id="UP001558713">
    <property type="component" value="Unassembled WGS sequence"/>
</dbReference>
<reference evidence="6 7" key="1">
    <citation type="submission" date="2024-04" db="EMBL/GenBank/DDBJ databases">
        <title>Genome assembly C_amara_ONT_v2.</title>
        <authorList>
            <person name="Yant L."/>
            <person name="Moore C."/>
            <person name="Slenker M."/>
        </authorList>
    </citation>
    <scope>NUCLEOTIDE SEQUENCE [LARGE SCALE GENOMIC DNA]</scope>
    <source>
        <tissue evidence="6">Leaf</tissue>
    </source>
</reference>
<feature type="repeat" description="PPR" evidence="3">
    <location>
        <begin position="61"/>
        <end position="95"/>
    </location>
</feature>
<dbReference type="Pfam" id="PF13812">
    <property type="entry name" value="PPR_3"/>
    <property type="match status" value="1"/>
</dbReference>
<feature type="repeat" description="PPR" evidence="3">
    <location>
        <begin position="397"/>
        <end position="431"/>
    </location>
</feature>
<keyword evidence="7" id="KW-1185">Reference proteome</keyword>
<sequence length="597" mass="66043">MILSSLWLSLALAILGKMMKFGYEPSIITLNPLLNGYCHCKRISEAVALVDQMVELGYQPNTVTFNTLIRGLYLTKKASEALAFVDRMMLKGHSVVISDQLHRALKKQVASLEYHTIGQSFNFQAALQDLSQPNAEASQPDGVLTVPLLKHQRIALSWMAQRETTGLPCSGGFLADDQGLGKTVSIIALILKERSKSAQACEESIKKEFFDLESESGASDHSQLPFNENIVGGDSVGKARGKPASGTLVVCPTSVMRQWAGELHKNVTSEANLSVLVYHGSSRLKDRHELAKYDVVVTTYSIVSMEVPKQPLVDDEDKEKSGVHDGSKKRGSKKKKDVEVLPGPLAKVSWFRVVLDEAQSIKNYKTQVARAWWGLCEKVEQGMELFREMSQRGLVGNTVTYNTLIQGFFQAADCEKAQEVFKQMESDGVPPSIMTYSILLNGLCNNGKLETALVVFNDLQKSEMELDIYTYNIMIEGMCKVGRVEDGWDLFCSLSLKRVKPDVVTYNTMISGFCKKGLKEKADALFRKMKEDGPLPNSGTYNTLIRARLRDGDKAASAELIKEMRSCGFAGDASTIALVTNMLHDGRLDKSFLDMLS</sequence>
<dbReference type="SUPFAM" id="SSF52540">
    <property type="entry name" value="P-loop containing nucleoside triphosphate hydrolases"/>
    <property type="match status" value="1"/>
</dbReference>
<dbReference type="InterPro" id="IPR050872">
    <property type="entry name" value="PPR_P_subfamily"/>
</dbReference>
<evidence type="ECO:0000256" key="1">
    <source>
        <dbReference type="ARBA" id="ARBA00007626"/>
    </source>
</evidence>
<proteinExistence type="inferred from homology"/>
<dbReference type="InterPro" id="IPR038718">
    <property type="entry name" value="SNF2-like_sf"/>
</dbReference>
<dbReference type="SMART" id="SM00487">
    <property type="entry name" value="DEXDc"/>
    <property type="match status" value="1"/>
</dbReference>
<protein>
    <submittedName>
        <fullName evidence="6">Pentatricopeptide repeat-containing protein</fullName>
    </submittedName>
</protein>
<evidence type="ECO:0000256" key="3">
    <source>
        <dbReference type="PROSITE-ProRule" id="PRU00708"/>
    </source>
</evidence>
<dbReference type="InterPro" id="IPR000330">
    <property type="entry name" value="SNF2_N"/>
</dbReference>
<evidence type="ECO:0000256" key="4">
    <source>
        <dbReference type="SAM" id="MobiDB-lite"/>
    </source>
</evidence>
<feature type="repeat" description="PPR" evidence="3">
    <location>
        <begin position="467"/>
        <end position="501"/>
    </location>
</feature>
<dbReference type="FunFam" id="1.25.40.10:FF:003300">
    <property type="entry name" value="Pentatricopeptide repeat-containing protein At1g62590"/>
    <property type="match status" value="1"/>
</dbReference>
<dbReference type="Gene3D" id="3.40.50.10810">
    <property type="entry name" value="Tandem AAA-ATPase domain"/>
    <property type="match status" value="1"/>
</dbReference>
<gene>
    <name evidence="6" type="ORF">V5N11_035783</name>
</gene>
<feature type="repeat" description="PPR" evidence="3">
    <location>
        <begin position="26"/>
        <end position="60"/>
    </location>
</feature>
<keyword evidence="2" id="KW-0677">Repeat</keyword>
<dbReference type="CDD" id="cd18008">
    <property type="entry name" value="DEXDc_SHPRH-like"/>
    <property type="match status" value="1"/>
</dbReference>
<dbReference type="InterPro" id="IPR014001">
    <property type="entry name" value="Helicase_ATP-bd"/>
</dbReference>
<accession>A0ABD1AW47</accession>
<feature type="repeat" description="PPR" evidence="3">
    <location>
        <begin position="537"/>
        <end position="571"/>
    </location>
</feature>
<dbReference type="Pfam" id="PF13041">
    <property type="entry name" value="PPR_2"/>
    <property type="match status" value="3"/>
</dbReference>
<dbReference type="PANTHER" id="PTHR46128">
    <property type="entry name" value="MITOCHONDRIAL GROUP I INTRON SPLICING FACTOR CCM1"/>
    <property type="match status" value="1"/>
</dbReference>
<feature type="compositionally biased region" description="Basic and acidic residues" evidence="4">
    <location>
        <begin position="318"/>
        <end position="328"/>
    </location>
</feature>
<comment type="similarity">
    <text evidence="1">Belongs to the PPR family. P subfamily.</text>
</comment>
<feature type="repeat" description="PPR" evidence="3">
    <location>
        <begin position="432"/>
        <end position="466"/>
    </location>
</feature>
<evidence type="ECO:0000313" key="7">
    <source>
        <dbReference type="Proteomes" id="UP001558713"/>
    </source>
</evidence>
<dbReference type="FunFam" id="3.40.50.10810:FF:000071">
    <property type="entry name" value="SNF2 domain-containing protein / helicase domain-containing protein / zinc finger protein-like protein"/>
    <property type="match status" value="1"/>
</dbReference>
<dbReference type="EMBL" id="JBANAX010000385">
    <property type="protein sequence ID" value="KAL1210980.1"/>
    <property type="molecule type" value="Genomic_DNA"/>
</dbReference>
<name>A0ABD1AW47_CARAN</name>
<dbReference type="Gene3D" id="1.25.40.10">
    <property type="entry name" value="Tetratricopeptide repeat domain"/>
    <property type="match status" value="3"/>
</dbReference>
<dbReference type="InterPro" id="IPR011990">
    <property type="entry name" value="TPR-like_helical_dom_sf"/>
</dbReference>
<feature type="repeat" description="PPR" evidence="3">
    <location>
        <begin position="502"/>
        <end position="536"/>
    </location>
</feature>
<evidence type="ECO:0000313" key="6">
    <source>
        <dbReference type="EMBL" id="KAL1210980.1"/>
    </source>
</evidence>
<feature type="region of interest" description="Disordered" evidence="4">
    <location>
        <begin position="311"/>
        <end position="336"/>
    </location>
</feature>
<dbReference type="Pfam" id="PF00176">
    <property type="entry name" value="SNF2-rel_dom"/>
    <property type="match status" value="1"/>
</dbReference>
<dbReference type="InterPro" id="IPR027417">
    <property type="entry name" value="P-loop_NTPase"/>
</dbReference>
<dbReference type="InterPro" id="IPR002885">
    <property type="entry name" value="PPR_rpt"/>
</dbReference>
<comment type="caution">
    <text evidence="6">The sequence shown here is derived from an EMBL/GenBank/DDBJ whole genome shotgun (WGS) entry which is preliminary data.</text>
</comment>
<dbReference type="NCBIfam" id="TIGR00756">
    <property type="entry name" value="PPR"/>
    <property type="match status" value="6"/>
</dbReference>
<organism evidence="6 7">
    <name type="scientific">Cardamine amara subsp. amara</name>
    <dbReference type="NCBI Taxonomy" id="228776"/>
    <lineage>
        <taxon>Eukaryota</taxon>
        <taxon>Viridiplantae</taxon>
        <taxon>Streptophyta</taxon>
        <taxon>Embryophyta</taxon>
        <taxon>Tracheophyta</taxon>
        <taxon>Spermatophyta</taxon>
        <taxon>Magnoliopsida</taxon>
        <taxon>eudicotyledons</taxon>
        <taxon>Gunneridae</taxon>
        <taxon>Pentapetalae</taxon>
        <taxon>rosids</taxon>
        <taxon>malvids</taxon>
        <taxon>Brassicales</taxon>
        <taxon>Brassicaceae</taxon>
        <taxon>Cardamineae</taxon>
        <taxon>Cardamine</taxon>
    </lineage>
</organism>
<dbReference type="AlphaFoldDB" id="A0ABD1AW47"/>
<feature type="domain" description="Helicase ATP-binding" evidence="5">
    <location>
        <begin position="144"/>
        <end position="436"/>
    </location>
</feature>
<evidence type="ECO:0000256" key="2">
    <source>
        <dbReference type="ARBA" id="ARBA00022737"/>
    </source>
</evidence>